<evidence type="ECO:0000313" key="4">
    <source>
        <dbReference type="Proteomes" id="UP000822993"/>
    </source>
</evidence>
<sequence length="348" mass="35669">MIDFRYHIVSLISVFLALAVGIILGAGPLQGAIGDQLTGQVEQLRLERNELRDELDATNLEAADNEEFIVAAGPQLVEGALQDRRVAVVDLGEVDGERYEAVQEQLEASGASVVGHVRLGGDWTAEDQEDARKVAANDVANLVSGVEEAGTDAKLAAALATSLSAKQLAAPEARTSEAVLIEQKLAEAGLIEVVLPQETPADVILLLEPQASTVPVDGTTEAAAVDDAKAYAVTVEILLAQAAQARSEGSLVAGSTPVPGDLISTITADADLAAVLSTVSGIEAPAGQISVPLALAARLGDKVGQFGFEEGATAVIPPAVQLPPVDRSPLGTADTASDAIANDPQTEG</sequence>
<dbReference type="Pfam" id="PF11382">
    <property type="entry name" value="MctB"/>
    <property type="match status" value="1"/>
</dbReference>
<keyword evidence="1" id="KW-0175">Coiled coil</keyword>
<evidence type="ECO:0000256" key="2">
    <source>
        <dbReference type="SAM" id="MobiDB-lite"/>
    </source>
</evidence>
<feature type="region of interest" description="Disordered" evidence="2">
    <location>
        <begin position="323"/>
        <end position="348"/>
    </location>
</feature>
<evidence type="ECO:0000313" key="3">
    <source>
        <dbReference type="EMBL" id="MBE7701378.1"/>
    </source>
</evidence>
<dbReference type="AlphaFoldDB" id="A0A9D5YZ51"/>
<organism evidence="3 4">
    <name type="scientific">Oerskovia douganii</name>
    <dbReference type="NCBI Taxonomy" id="2762210"/>
    <lineage>
        <taxon>Bacteria</taxon>
        <taxon>Bacillati</taxon>
        <taxon>Actinomycetota</taxon>
        <taxon>Actinomycetes</taxon>
        <taxon>Micrococcales</taxon>
        <taxon>Cellulomonadaceae</taxon>
        <taxon>Oerskovia</taxon>
    </lineage>
</organism>
<comment type="caution">
    <text evidence="3">The sequence shown here is derived from an EMBL/GenBank/DDBJ whole genome shotgun (WGS) entry which is preliminary data.</text>
</comment>
<accession>A0A9D5YZ51</accession>
<dbReference type="GO" id="GO:0016020">
    <property type="term" value="C:membrane"/>
    <property type="evidence" value="ECO:0007669"/>
    <property type="project" value="InterPro"/>
</dbReference>
<dbReference type="Proteomes" id="UP000822993">
    <property type="component" value="Unassembled WGS sequence"/>
</dbReference>
<dbReference type="GO" id="GO:0055070">
    <property type="term" value="P:copper ion homeostasis"/>
    <property type="evidence" value="ECO:0007669"/>
    <property type="project" value="InterPro"/>
</dbReference>
<reference evidence="3 4" key="1">
    <citation type="submission" date="2020-08" db="EMBL/GenBank/DDBJ databases">
        <title>A Genomic Blueprint of the Chicken Gut Microbiome.</title>
        <authorList>
            <person name="Gilroy R."/>
            <person name="Ravi A."/>
            <person name="Getino M."/>
            <person name="Pursley I."/>
            <person name="Horton D.L."/>
            <person name="Alikhan N.-F."/>
            <person name="Baker D."/>
            <person name="Gharbi K."/>
            <person name="Hall N."/>
            <person name="Watson M."/>
            <person name="Adriaenssens E.M."/>
            <person name="Foster-Nyarko E."/>
            <person name="Jarju S."/>
            <person name="Secka A."/>
            <person name="Antonio M."/>
            <person name="Oren A."/>
            <person name="Chaudhuri R."/>
            <person name="La Ragione R.M."/>
            <person name="Hildebrand F."/>
            <person name="Pallen M.J."/>
        </authorList>
    </citation>
    <scope>NUCLEOTIDE SEQUENCE [LARGE SCALE GENOMIC DNA]</scope>
    <source>
        <strain evidence="3 4">Sa1BUA8</strain>
    </source>
</reference>
<name>A0A9D5YZ51_9CELL</name>
<keyword evidence="4" id="KW-1185">Reference proteome</keyword>
<evidence type="ECO:0000256" key="1">
    <source>
        <dbReference type="SAM" id="Coils"/>
    </source>
</evidence>
<gene>
    <name evidence="3" type="ORF">H9623_13855</name>
</gene>
<feature type="coiled-coil region" evidence="1">
    <location>
        <begin position="34"/>
        <end position="61"/>
    </location>
</feature>
<protein>
    <submittedName>
        <fullName evidence="3">Copper transporter</fullName>
    </submittedName>
</protein>
<proteinExistence type="predicted"/>
<dbReference type="EMBL" id="JACSPN010000018">
    <property type="protein sequence ID" value="MBE7701378.1"/>
    <property type="molecule type" value="Genomic_DNA"/>
</dbReference>
<dbReference type="InterPro" id="IPR021522">
    <property type="entry name" value="MctB"/>
</dbReference>
<dbReference type="RefSeq" id="WP_193720623.1">
    <property type="nucleotide sequence ID" value="NZ_JACSPN010000018.1"/>
</dbReference>